<gene>
    <name evidence="1" type="ORF">I5907_17615</name>
</gene>
<evidence type="ECO:0000313" key="1">
    <source>
        <dbReference type="EMBL" id="MBG9378061.1"/>
    </source>
</evidence>
<comment type="caution">
    <text evidence="1">The sequence shown here is derived from an EMBL/GenBank/DDBJ whole genome shotgun (WGS) entry which is preliminary data.</text>
</comment>
<dbReference type="AlphaFoldDB" id="A0A931GZ69"/>
<dbReference type="EMBL" id="JADWYR010000002">
    <property type="protein sequence ID" value="MBG9378061.1"/>
    <property type="molecule type" value="Genomic_DNA"/>
</dbReference>
<name>A0A931GZ69_9BACT</name>
<accession>A0A931GZ69</accession>
<proteinExistence type="predicted"/>
<dbReference type="Proteomes" id="UP000628448">
    <property type="component" value="Unassembled WGS sequence"/>
</dbReference>
<sequence>MKSITYNFFFIICLLILPFFTKAQHIKVAPVKNKQQVTVSVDGKLFTVFNFPDSLEKPFLYPVYAPNGEVITRGFPLATRAGDPVDHPHHIGLWLNYENVNGLDFWNNSYAIPADKKNRYGRIKTTRIVNSKSGREGQLTYEANWLDSSGDSLLKELTTFIFLQENNAIIIDRITTLIALKEVSMPDIKDGFLGLRVAHELELPSKEDREYADANGIVTKVNAATDTLASGNYLTGAGKEGNAAWGTRANWCLLYGKKGSDSISIAIIDHPKNVGYPTYWHARGYGLFAANPLGQKVFSNGKETLNFALKKEERTRFRYRIVINAAGTRLTNDNIDKMAAAFAKLY</sequence>
<dbReference type="RefSeq" id="WP_196992119.1">
    <property type="nucleotide sequence ID" value="NZ_JADWYR010000002.1"/>
</dbReference>
<reference evidence="1" key="1">
    <citation type="submission" date="2020-11" db="EMBL/GenBank/DDBJ databases">
        <title>Bacterial whole genome sequence for Panacibacter sp. DH6.</title>
        <authorList>
            <person name="Le V."/>
            <person name="Ko S."/>
            <person name="Ahn C.-Y."/>
            <person name="Oh H.-M."/>
        </authorList>
    </citation>
    <scope>NUCLEOTIDE SEQUENCE</scope>
    <source>
        <strain evidence="1">DH6</strain>
    </source>
</reference>
<protein>
    <submittedName>
        <fullName evidence="1">PmoA family protein</fullName>
    </submittedName>
</protein>
<dbReference type="Pfam" id="PF14100">
    <property type="entry name" value="DUF6807"/>
    <property type="match status" value="1"/>
</dbReference>
<keyword evidence="2" id="KW-1185">Reference proteome</keyword>
<organism evidence="1 2">
    <name type="scientific">Panacibacter microcysteis</name>
    <dbReference type="NCBI Taxonomy" id="2793269"/>
    <lineage>
        <taxon>Bacteria</taxon>
        <taxon>Pseudomonadati</taxon>
        <taxon>Bacteroidota</taxon>
        <taxon>Chitinophagia</taxon>
        <taxon>Chitinophagales</taxon>
        <taxon>Chitinophagaceae</taxon>
        <taxon>Panacibacter</taxon>
    </lineage>
</organism>
<dbReference type="InterPro" id="IPR029475">
    <property type="entry name" value="DUF6807"/>
</dbReference>
<evidence type="ECO:0000313" key="2">
    <source>
        <dbReference type="Proteomes" id="UP000628448"/>
    </source>
</evidence>